<keyword evidence="3" id="KW-0029">Amino-acid transport</keyword>
<evidence type="ECO:0000256" key="3">
    <source>
        <dbReference type="ARBA" id="ARBA00022970"/>
    </source>
</evidence>
<dbReference type="GO" id="GO:0005524">
    <property type="term" value="F:ATP binding"/>
    <property type="evidence" value="ECO:0007669"/>
    <property type="project" value="InterPro"/>
</dbReference>
<dbReference type="InterPro" id="IPR052156">
    <property type="entry name" value="BCAA_Transport_ATP-bd_LivF"/>
</dbReference>
<dbReference type="SUPFAM" id="SSF52540">
    <property type="entry name" value="P-loop containing nucleoside triphosphate hydrolases"/>
    <property type="match status" value="1"/>
</dbReference>
<dbReference type="PANTHER" id="PTHR43820:SF6">
    <property type="entry name" value="ABC TRANSPORTER ATP-BINDING PROTEIN"/>
    <property type="match status" value="1"/>
</dbReference>
<organism evidence="5">
    <name type="scientific">marine metagenome</name>
    <dbReference type="NCBI Taxonomy" id="408172"/>
    <lineage>
        <taxon>unclassified sequences</taxon>
        <taxon>metagenomes</taxon>
        <taxon>ecological metagenomes</taxon>
    </lineage>
</organism>
<evidence type="ECO:0000256" key="2">
    <source>
        <dbReference type="ARBA" id="ARBA00022448"/>
    </source>
</evidence>
<protein>
    <recommendedName>
        <fullName evidence="4">ABC transporter domain-containing protein</fullName>
    </recommendedName>
</protein>
<dbReference type="GO" id="GO:0015807">
    <property type="term" value="P:L-amino acid transport"/>
    <property type="evidence" value="ECO:0007669"/>
    <property type="project" value="TreeGrafter"/>
</dbReference>
<proteinExistence type="inferred from homology"/>
<gene>
    <name evidence="5" type="ORF">METZ01_LOCUS279104</name>
</gene>
<feature type="domain" description="ABC transporter" evidence="4">
    <location>
        <begin position="11"/>
        <end position="64"/>
    </location>
</feature>
<sequence>MGGYALENQNVIDERIEDVMATFPILKERSGQFARSLSGGEQQMLAMGRCLVLRPEIVMLDEPSLGLAPKIVRQMFEIIHMLRDRGLTIITVEQNAVMGLENADWGCVLDLGKTLFEGPADKIIQDDRIRELYLGKKATSA</sequence>
<comment type="similarity">
    <text evidence="1">Belongs to the ABC transporter superfamily.</text>
</comment>
<dbReference type="GO" id="GO:0015658">
    <property type="term" value="F:branched-chain amino acid transmembrane transporter activity"/>
    <property type="evidence" value="ECO:0007669"/>
    <property type="project" value="TreeGrafter"/>
</dbReference>
<dbReference type="AlphaFoldDB" id="A0A382KP70"/>
<dbReference type="InterPro" id="IPR027417">
    <property type="entry name" value="P-loop_NTPase"/>
</dbReference>
<evidence type="ECO:0000259" key="4">
    <source>
        <dbReference type="Pfam" id="PF00005"/>
    </source>
</evidence>
<dbReference type="EMBL" id="UINC01081940">
    <property type="protein sequence ID" value="SVC26250.1"/>
    <property type="molecule type" value="Genomic_DNA"/>
</dbReference>
<dbReference type="PANTHER" id="PTHR43820">
    <property type="entry name" value="HIGH-AFFINITY BRANCHED-CHAIN AMINO ACID TRANSPORT ATP-BINDING PROTEIN LIVF"/>
    <property type="match status" value="1"/>
</dbReference>
<dbReference type="InterPro" id="IPR003439">
    <property type="entry name" value="ABC_transporter-like_ATP-bd"/>
</dbReference>
<keyword evidence="2" id="KW-0813">Transport</keyword>
<dbReference type="Pfam" id="PF00005">
    <property type="entry name" value="ABC_tran"/>
    <property type="match status" value="1"/>
</dbReference>
<dbReference type="GO" id="GO:0016887">
    <property type="term" value="F:ATP hydrolysis activity"/>
    <property type="evidence" value="ECO:0007669"/>
    <property type="project" value="InterPro"/>
</dbReference>
<name>A0A382KP70_9ZZZZ</name>
<reference evidence="5" key="1">
    <citation type="submission" date="2018-05" db="EMBL/GenBank/DDBJ databases">
        <authorList>
            <person name="Lanie J.A."/>
            <person name="Ng W.-L."/>
            <person name="Kazmierczak K.M."/>
            <person name="Andrzejewski T.M."/>
            <person name="Davidsen T.M."/>
            <person name="Wayne K.J."/>
            <person name="Tettelin H."/>
            <person name="Glass J.I."/>
            <person name="Rusch D."/>
            <person name="Podicherti R."/>
            <person name="Tsui H.-C.T."/>
            <person name="Winkler M.E."/>
        </authorList>
    </citation>
    <scope>NUCLEOTIDE SEQUENCE</scope>
</reference>
<dbReference type="Gene3D" id="3.40.50.300">
    <property type="entry name" value="P-loop containing nucleotide triphosphate hydrolases"/>
    <property type="match status" value="1"/>
</dbReference>
<evidence type="ECO:0000313" key="5">
    <source>
        <dbReference type="EMBL" id="SVC26250.1"/>
    </source>
</evidence>
<evidence type="ECO:0000256" key="1">
    <source>
        <dbReference type="ARBA" id="ARBA00005417"/>
    </source>
</evidence>
<accession>A0A382KP70</accession>